<feature type="compositionally biased region" description="Polar residues" evidence="1">
    <location>
        <begin position="143"/>
        <end position="182"/>
    </location>
</feature>
<accession>A0A0A9XJK6</accession>
<gene>
    <name evidence="2" type="primary">utp25</name>
    <name evidence="2" type="ORF">CM83_85976</name>
</gene>
<sequence length="322" mass="35283">SPSSVSAGSGVNSSISVFNTSSLLSTRNMSDNNSLVTMPPLDDDDDDYYETISIESLPQTMDEIGSVTSLPRAPPDVFASSSEIVKVVPSNYEENQDRMEQEEQNDTKKETEMLKMINQNETNEWKMKERQKTDLTLLRSVPGSPSETRRSPSGASHQSQPKLKTDPSSNQSTMSNHGGNTITNIHTKKYECGCEEIVREYTTTIDGGCGKEACPCGCAGLQGSKTSVFKQNSRTTQEVMSTSRSRAGSLCYCDNQAPVVHCPDEKACDCKYNCDCPNQWQPRMEPELSKSKSVSHAPPPGSSILHCPDEKSCDCNFPCDCP</sequence>
<feature type="region of interest" description="Disordered" evidence="1">
    <location>
        <begin position="25"/>
        <end position="47"/>
    </location>
</feature>
<feature type="compositionally biased region" description="Basic and acidic residues" evidence="1">
    <location>
        <begin position="123"/>
        <end position="133"/>
    </location>
</feature>
<feature type="non-terminal residue" evidence="2">
    <location>
        <position position="1"/>
    </location>
</feature>
<reference evidence="2" key="2">
    <citation type="submission" date="2014-07" db="EMBL/GenBank/DDBJ databases">
        <authorList>
            <person name="Hull J."/>
        </authorList>
    </citation>
    <scope>NUCLEOTIDE SEQUENCE</scope>
</reference>
<reference evidence="2" key="1">
    <citation type="journal article" date="2014" name="PLoS ONE">
        <title>Transcriptome-Based Identification of ABC Transporters in the Western Tarnished Plant Bug Lygus hesperus.</title>
        <authorList>
            <person name="Hull J.J."/>
            <person name="Chaney K."/>
            <person name="Geib S.M."/>
            <person name="Fabrick J.A."/>
            <person name="Brent C.S."/>
            <person name="Walsh D."/>
            <person name="Lavine L.C."/>
        </authorList>
    </citation>
    <scope>NUCLEOTIDE SEQUENCE</scope>
</reference>
<evidence type="ECO:0000313" key="2">
    <source>
        <dbReference type="EMBL" id="JAG18993.1"/>
    </source>
</evidence>
<feature type="compositionally biased region" description="Polar residues" evidence="1">
    <location>
        <begin position="25"/>
        <end position="36"/>
    </location>
</feature>
<proteinExistence type="predicted"/>
<dbReference type="EMBL" id="GBHO01024611">
    <property type="protein sequence ID" value="JAG18993.1"/>
    <property type="molecule type" value="Transcribed_RNA"/>
</dbReference>
<dbReference type="AlphaFoldDB" id="A0A0A9XJK6"/>
<name>A0A0A9XJK6_LYGHE</name>
<feature type="compositionally biased region" description="Basic and acidic residues" evidence="1">
    <location>
        <begin position="95"/>
        <end position="113"/>
    </location>
</feature>
<feature type="non-terminal residue" evidence="2">
    <location>
        <position position="322"/>
    </location>
</feature>
<protein>
    <submittedName>
        <fullName evidence="2">U3 small nucleolar RNA-associated protein 25</fullName>
    </submittedName>
</protein>
<feature type="region of interest" description="Disordered" evidence="1">
    <location>
        <begin position="89"/>
        <end position="182"/>
    </location>
</feature>
<evidence type="ECO:0000256" key="1">
    <source>
        <dbReference type="SAM" id="MobiDB-lite"/>
    </source>
</evidence>
<organism evidence="2">
    <name type="scientific">Lygus hesperus</name>
    <name type="common">Western plant bug</name>
    <dbReference type="NCBI Taxonomy" id="30085"/>
    <lineage>
        <taxon>Eukaryota</taxon>
        <taxon>Metazoa</taxon>
        <taxon>Ecdysozoa</taxon>
        <taxon>Arthropoda</taxon>
        <taxon>Hexapoda</taxon>
        <taxon>Insecta</taxon>
        <taxon>Pterygota</taxon>
        <taxon>Neoptera</taxon>
        <taxon>Paraneoptera</taxon>
        <taxon>Hemiptera</taxon>
        <taxon>Heteroptera</taxon>
        <taxon>Panheteroptera</taxon>
        <taxon>Cimicomorpha</taxon>
        <taxon>Miridae</taxon>
        <taxon>Mirini</taxon>
        <taxon>Lygus</taxon>
    </lineage>
</organism>